<gene>
    <name evidence="1" type="ORF">E3T25_09175</name>
</gene>
<organism evidence="1 2">
    <name type="scientific">Cryobacterium sandaracinum</name>
    <dbReference type="NCBI Taxonomy" id="1259247"/>
    <lineage>
        <taxon>Bacteria</taxon>
        <taxon>Bacillati</taxon>
        <taxon>Actinomycetota</taxon>
        <taxon>Actinomycetes</taxon>
        <taxon>Micrococcales</taxon>
        <taxon>Microbacteriaceae</taxon>
        <taxon>Cryobacterium</taxon>
    </lineage>
</organism>
<evidence type="ECO:0000313" key="2">
    <source>
        <dbReference type="Proteomes" id="UP000297851"/>
    </source>
</evidence>
<accession>A0ABY2JER5</accession>
<dbReference type="InterPro" id="IPR017850">
    <property type="entry name" value="Alkaline_phosphatase_core_sf"/>
</dbReference>
<keyword evidence="2" id="KW-1185">Reference proteome</keyword>
<dbReference type="InterPro" id="IPR002591">
    <property type="entry name" value="Phosphodiest/P_Trfase"/>
</dbReference>
<name>A0ABY2JER5_9MICO</name>
<sequence>MLPARQFGTLRLADVLTSSLSSIEGLSNILDLGQTNKAVVLLADGLGVSSLRARPGHARFLNSLLTKSSVVDGVFPSTTAAGITTLTTGVAPGQHGLVGYRVRDADRDRVVNQLTGWDDDMRPETWQRARTVFERAADAGIPGFAIGPRRYTTSGFTQAALRGAHYVPAESVSDRFAAARHLLDTEPRALVYVYVPELDVAAHAHGWESERWLAALENLDGAAARFAAALKADEGLLVTADHGIIDVPMTRHVLFDTVPELIGGVRHIGGDPRCLHLYLEPELGSDSGAALADTWRGIEGHRAWVFSRAEAVESGLFGGVAPEVLPRIGDVIVAARKLIAYYDSREPNQSARSMVGQHGSLTDEELRVPLIRSGTFSA</sequence>
<reference evidence="1 2" key="1">
    <citation type="submission" date="2019-03" db="EMBL/GenBank/DDBJ databases">
        <title>Genomics of glacier-inhabiting Cryobacterium strains.</title>
        <authorList>
            <person name="Liu Q."/>
            <person name="Xin Y.-H."/>
        </authorList>
    </citation>
    <scope>NUCLEOTIDE SEQUENCE [LARGE SCALE GENOMIC DNA]</scope>
    <source>
        <strain evidence="1 2">TMT2-16</strain>
    </source>
</reference>
<comment type="caution">
    <text evidence="1">The sequence shown here is derived from an EMBL/GenBank/DDBJ whole genome shotgun (WGS) entry which is preliminary data.</text>
</comment>
<dbReference type="EMBL" id="SOGO01000025">
    <property type="protein sequence ID" value="TFD02499.1"/>
    <property type="molecule type" value="Genomic_DNA"/>
</dbReference>
<evidence type="ECO:0000313" key="1">
    <source>
        <dbReference type="EMBL" id="TFD02499.1"/>
    </source>
</evidence>
<dbReference type="PANTHER" id="PTHR10151">
    <property type="entry name" value="ECTONUCLEOTIDE PYROPHOSPHATASE/PHOSPHODIESTERASE"/>
    <property type="match status" value="1"/>
</dbReference>
<dbReference type="Proteomes" id="UP000297851">
    <property type="component" value="Unassembled WGS sequence"/>
</dbReference>
<dbReference type="SUPFAM" id="SSF53649">
    <property type="entry name" value="Alkaline phosphatase-like"/>
    <property type="match status" value="1"/>
</dbReference>
<proteinExistence type="predicted"/>
<protein>
    <submittedName>
        <fullName evidence="1">Alkaline phosphatase family protein</fullName>
    </submittedName>
</protein>
<dbReference type="Pfam" id="PF01663">
    <property type="entry name" value="Phosphodiest"/>
    <property type="match status" value="1"/>
</dbReference>
<dbReference type="PANTHER" id="PTHR10151:SF120">
    <property type="entry name" value="BIS(5'-ADENOSYL)-TRIPHOSPHATASE"/>
    <property type="match status" value="1"/>
</dbReference>
<dbReference type="Gene3D" id="3.40.720.10">
    <property type="entry name" value="Alkaline Phosphatase, subunit A"/>
    <property type="match status" value="1"/>
</dbReference>